<dbReference type="EnsemblMetazoa" id="GAUT045666-RA">
    <property type="protein sequence ID" value="GAUT045666-PA"/>
    <property type="gene ID" value="GAUT045666"/>
</dbReference>
<dbReference type="VEuPathDB" id="VectorBase:GAUT045666"/>
<keyword evidence="5" id="KW-1185">Reference proteome</keyword>
<feature type="compositionally biased region" description="Polar residues" evidence="3">
    <location>
        <begin position="23"/>
        <end position="36"/>
    </location>
</feature>
<evidence type="ECO:0000256" key="3">
    <source>
        <dbReference type="SAM" id="MobiDB-lite"/>
    </source>
</evidence>
<keyword evidence="2" id="KW-0539">Nucleus</keyword>
<evidence type="ECO:0000313" key="4">
    <source>
        <dbReference type="EnsemblMetazoa" id="GAUT045666-PA"/>
    </source>
</evidence>
<dbReference type="Proteomes" id="UP000078200">
    <property type="component" value="Unassembled WGS sequence"/>
</dbReference>
<dbReference type="AlphaFoldDB" id="A0A1A9VS08"/>
<dbReference type="InterPro" id="IPR039336">
    <property type="entry name" value="Midnolin"/>
</dbReference>
<dbReference type="InterPro" id="IPR029071">
    <property type="entry name" value="Ubiquitin-like_domsf"/>
</dbReference>
<protein>
    <recommendedName>
        <fullName evidence="6">Ubiquitin-like domain-containing protein</fullName>
    </recommendedName>
</protein>
<feature type="compositionally biased region" description="Low complexity" evidence="3">
    <location>
        <begin position="1"/>
        <end position="22"/>
    </location>
</feature>
<dbReference type="PANTHER" id="PTHR23010">
    <property type="entry name" value="MIDNOLIN"/>
    <property type="match status" value="1"/>
</dbReference>
<accession>A0A1A9VS08</accession>
<comment type="subcellular location">
    <subcellularLocation>
        <location evidence="1">Nucleus</location>
    </subcellularLocation>
</comment>
<name>A0A1A9VS08_GLOAU</name>
<feature type="region of interest" description="Disordered" evidence="3">
    <location>
        <begin position="1"/>
        <end position="41"/>
    </location>
</feature>
<dbReference type="PANTHER" id="PTHR23010:SF1">
    <property type="entry name" value="MIDNOLIN"/>
    <property type="match status" value="1"/>
</dbReference>
<evidence type="ECO:0000313" key="5">
    <source>
        <dbReference type="Proteomes" id="UP000078200"/>
    </source>
</evidence>
<dbReference type="GO" id="GO:0005634">
    <property type="term" value="C:nucleus"/>
    <property type="evidence" value="ECO:0007669"/>
    <property type="project" value="UniProtKB-SubCell"/>
</dbReference>
<organism evidence="4 5">
    <name type="scientific">Glossina austeni</name>
    <name type="common">Savannah tsetse fly</name>
    <dbReference type="NCBI Taxonomy" id="7395"/>
    <lineage>
        <taxon>Eukaryota</taxon>
        <taxon>Metazoa</taxon>
        <taxon>Ecdysozoa</taxon>
        <taxon>Arthropoda</taxon>
        <taxon>Hexapoda</taxon>
        <taxon>Insecta</taxon>
        <taxon>Pterygota</taxon>
        <taxon>Neoptera</taxon>
        <taxon>Endopterygota</taxon>
        <taxon>Diptera</taxon>
        <taxon>Brachycera</taxon>
        <taxon>Muscomorpha</taxon>
        <taxon>Hippoboscoidea</taxon>
        <taxon>Glossinidae</taxon>
        <taxon>Glossina</taxon>
    </lineage>
</organism>
<evidence type="ECO:0008006" key="6">
    <source>
        <dbReference type="Google" id="ProtNLM"/>
    </source>
</evidence>
<proteinExistence type="predicted"/>
<dbReference type="SUPFAM" id="SSF54236">
    <property type="entry name" value="Ubiquitin-like"/>
    <property type="match status" value="1"/>
</dbReference>
<dbReference type="Gene3D" id="3.10.20.90">
    <property type="entry name" value="Phosphatidylinositol 3-kinase Catalytic Subunit, Chain A, domain 1"/>
    <property type="match status" value="1"/>
</dbReference>
<evidence type="ECO:0000256" key="2">
    <source>
        <dbReference type="ARBA" id="ARBA00023242"/>
    </source>
</evidence>
<reference evidence="4" key="1">
    <citation type="submission" date="2020-05" db="UniProtKB">
        <authorList>
            <consortium name="EnsemblMetazoa"/>
        </authorList>
    </citation>
    <scope>IDENTIFICATION</scope>
    <source>
        <strain evidence="4">TTRI</strain>
    </source>
</reference>
<sequence length="231" mass="24256">MDKPTESPTTATPTSLLPGSTTVASSTVDSNGSNDCSKSDGGTVANQVASLNDGNGHVTSSIHTTNDANQLQHNNKKTSNDCILQNLTNVGCGPPVNATTATSATNCNNKKIVSANLNYSAGAANVSNKSPCTAIENYRINNSTKSAAASIASATVRARNILNSAASLSMIRQHRNQTSQLAPINLNINTTTGNNFSVTVDPFISVESLKKTISKKLKLVKDRICLLHRER</sequence>
<evidence type="ECO:0000256" key="1">
    <source>
        <dbReference type="ARBA" id="ARBA00004123"/>
    </source>
</evidence>